<protein>
    <submittedName>
        <fullName evidence="3">Iron complex transport system substrate-binding protein</fullName>
    </submittedName>
</protein>
<gene>
    <name evidence="3" type="ORF">J3R73_000223</name>
</gene>
<organism evidence="3 4">
    <name type="scientific">Labrys monachus</name>
    <dbReference type="NCBI Taxonomy" id="217067"/>
    <lineage>
        <taxon>Bacteria</taxon>
        <taxon>Pseudomonadati</taxon>
        <taxon>Pseudomonadota</taxon>
        <taxon>Alphaproteobacteria</taxon>
        <taxon>Hyphomicrobiales</taxon>
        <taxon>Xanthobacteraceae</taxon>
        <taxon>Labrys</taxon>
    </lineage>
</organism>
<feature type="domain" description="Fe/B12 periplasmic-binding" evidence="2">
    <location>
        <begin position="52"/>
        <end position="342"/>
    </location>
</feature>
<evidence type="ECO:0000259" key="2">
    <source>
        <dbReference type="PROSITE" id="PS50983"/>
    </source>
</evidence>
<dbReference type="InterPro" id="IPR050902">
    <property type="entry name" value="ABC_Transporter_SBP"/>
</dbReference>
<name>A0ABU0F745_9HYPH</name>
<accession>A0ABU0F745</accession>
<dbReference type="PANTHER" id="PTHR30535">
    <property type="entry name" value="VITAMIN B12-BINDING PROTEIN"/>
    <property type="match status" value="1"/>
</dbReference>
<evidence type="ECO:0000313" key="3">
    <source>
        <dbReference type="EMBL" id="MDQ0390431.1"/>
    </source>
</evidence>
<dbReference type="PROSITE" id="PS50983">
    <property type="entry name" value="FE_B12_PBP"/>
    <property type="match status" value="1"/>
</dbReference>
<feature type="signal peptide" evidence="1">
    <location>
        <begin position="1"/>
        <end position="28"/>
    </location>
</feature>
<evidence type="ECO:0000313" key="4">
    <source>
        <dbReference type="Proteomes" id="UP001237448"/>
    </source>
</evidence>
<evidence type="ECO:0000256" key="1">
    <source>
        <dbReference type="SAM" id="SignalP"/>
    </source>
</evidence>
<comment type="caution">
    <text evidence="3">The sequence shown here is derived from an EMBL/GenBank/DDBJ whole genome shotgun (WGS) entry which is preliminary data.</text>
</comment>
<dbReference type="Gene3D" id="3.40.50.1980">
    <property type="entry name" value="Nitrogenase molybdenum iron protein domain"/>
    <property type="match status" value="2"/>
</dbReference>
<dbReference type="PANTHER" id="PTHR30535:SF7">
    <property type="entry name" value="IRON(III) DICITRATE-BINDING PROTEIN"/>
    <property type="match status" value="1"/>
</dbReference>
<dbReference type="InterPro" id="IPR002491">
    <property type="entry name" value="ABC_transptr_periplasmic_BD"/>
</dbReference>
<dbReference type="Pfam" id="PF01497">
    <property type="entry name" value="Peripla_BP_2"/>
    <property type="match status" value="1"/>
</dbReference>
<keyword evidence="1" id="KW-0732">Signal</keyword>
<feature type="chain" id="PRO_5047414344" evidence="1">
    <location>
        <begin position="29"/>
        <end position="342"/>
    </location>
</feature>
<reference evidence="3 4" key="1">
    <citation type="submission" date="2023-07" db="EMBL/GenBank/DDBJ databases">
        <title>Genomic Encyclopedia of Type Strains, Phase IV (KMG-IV): sequencing the most valuable type-strain genomes for metagenomic binning, comparative biology and taxonomic classification.</title>
        <authorList>
            <person name="Goeker M."/>
        </authorList>
    </citation>
    <scope>NUCLEOTIDE SEQUENCE [LARGE SCALE GENOMIC DNA]</scope>
    <source>
        <strain evidence="3 4">DSM 5896</strain>
    </source>
</reference>
<proteinExistence type="predicted"/>
<sequence>MLIHTVMRFSALLSAVALFGLPSSGAFAGPTRYPLTLDNCGHAITFKQAPSRTVAIGQGSAEILYMLGLSDRMVGTARWIAPVLAEYEAVDAKIERLSKDNPSFEKVLSKKPDFITAQFLWQVGPKGEVAKREQFEELGIPVYISPSDCTGKNNAGVSDGSRVAAFSLDLIYREIRDLARIYDVQGRGEAAVTSLEARVVAARTKIAAASGQVSAVFWFSSPKDGDPYVAGRKGAPAYIMSVLGLRNVIEADDEWPNVGWETIAKADPTIIVAGKLDRQRFPLDAIEAKRRFLATDPVTSLMPAVRNGHVFELDAQAMNPTLRTIQGIEVVAEAIASAGLAR</sequence>
<dbReference type="EMBL" id="JAUSVK010000001">
    <property type="protein sequence ID" value="MDQ0390431.1"/>
    <property type="molecule type" value="Genomic_DNA"/>
</dbReference>
<dbReference type="SUPFAM" id="SSF53807">
    <property type="entry name" value="Helical backbone' metal receptor"/>
    <property type="match status" value="1"/>
</dbReference>
<keyword evidence="4" id="KW-1185">Reference proteome</keyword>
<dbReference type="Proteomes" id="UP001237448">
    <property type="component" value="Unassembled WGS sequence"/>
</dbReference>